<feature type="domain" description="Beta-lactamase-related" evidence="2">
    <location>
        <begin position="93"/>
        <end position="334"/>
    </location>
</feature>
<accession>A0A1J0VLD3</accession>
<dbReference type="SUPFAM" id="SSF56601">
    <property type="entry name" value="beta-lactamase/transpeptidase-like"/>
    <property type="match status" value="1"/>
</dbReference>
<keyword evidence="4" id="KW-1185">Reference proteome</keyword>
<evidence type="ECO:0000256" key="1">
    <source>
        <dbReference type="SAM" id="SignalP"/>
    </source>
</evidence>
<dbReference type="AlphaFoldDB" id="A0A1J0VLD3"/>
<dbReference type="PANTHER" id="PTHR43283:SF7">
    <property type="entry name" value="BETA-LACTAMASE-RELATED DOMAIN-CONTAINING PROTEIN"/>
    <property type="match status" value="1"/>
</dbReference>
<dbReference type="InterPro" id="IPR012338">
    <property type="entry name" value="Beta-lactam/transpept-like"/>
</dbReference>
<dbReference type="InterPro" id="IPR001466">
    <property type="entry name" value="Beta-lactam-related"/>
</dbReference>
<feature type="signal peptide" evidence="1">
    <location>
        <begin position="1"/>
        <end position="23"/>
    </location>
</feature>
<dbReference type="EMBL" id="CP018082">
    <property type="protein sequence ID" value="APE32851.1"/>
    <property type="molecule type" value="Genomic_DNA"/>
</dbReference>
<dbReference type="Gene3D" id="3.40.710.10">
    <property type="entry name" value="DD-peptidase/beta-lactamase superfamily"/>
    <property type="match status" value="1"/>
</dbReference>
<evidence type="ECO:0000313" key="3">
    <source>
        <dbReference type="EMBL" id="APE32851.1"/>
    </source>
</evidence>
<dbReference type="Proteomes" id="UP000183810">
    <property type="component" value="Chromosome"/>
</dbReference>
<protein>
    <submittedName>
        <fullName evidence="3">Hydrolase</fullName>
    </submittedName>
</protein>
<name>A0A1J0VLD3_9NOCA</name>
<evidence type="ECO:0000313" key="4">
    <source>
        <dbReference type="Proteomes" id="UP000183810"/>
    </source>
</evidence>
<keyword evidence="1" id="KW-0732">Signal</keyword>
<feature type="chain" id="PRO_5038836213" evidence="1">
    <location>
        <begin position="24"/>
        <end position="452"/>
    </location>
</feature>
<sequence length="452" mass="48815">MGHSRGVFSGIVALALVSASLFAAPVHAAPRGGVECSVTSGRELERAMPEQVGLDPAKLAEALQFADSRNRLNVQVFRHNCLVGEGPRNEETGNVAWNIWSVTKSVVSLLTGIASDQGKLAIDAPIDRYLPPGLGDAAHRAITVENLLTETSGMKVGVLTEGITAVIPVDPHSAVQALAVELTNPPGTTFSYSQRNVDLLSYVIELAVGEPLQDFAQRELFGPLGIAGEDYYWARDRSGFTYGYAHLLMPPNNLAKIGLLVANDGRWGAERVISDDYLRKARTPSPQNRCYGYLFWVGADCAESPDFLPPDTFFMSGLALQNVFFMPELDLMVMWTGAFGNITEHGARGVIAHPEELPHEFFRRLFAAFTDTPVPVAEPYVEPPLEFEASKLFDAEILLAVFGIGKGAYPGCTVFNCLDQPLAPPFASIPPGCAILVCLGDDPRTPGIKTVE</sequence>
<evidence type="ECO:0000259" key="2">
    <source>
        <dbReference type="Pfam" id="PF00144"/>
    </source>
</evidence>
<dbReference type="RefSeq" id="WP_071925872.1">
    <property type="nucleotide sequence ID" value="NZ_CP018082.1"/>
</dbReference>
<dbReference type="PANTHER" id="PTHR43283">
    <property type="entry name" value="BETA-LACTAMASE-RELATED"/>
    <property type="match status" value="1"/>
</dbReference>
<dbReference type="GO" id="GO:0016787">
    <property type="term" value="F:hydrolase activity"/>
    <property type="evidence" value="ECO:0007669"/>
    <property type="project" value="UniProtKB-KW"/>
</dbReference>
<proteinExistence type="predicted"/>
<keyword evidence="3" id="KW-0378">Hydrolase</keyword>
<reference evidence="3" key="1">
    <citation type="submission" date="2016-11" db="EMBL/GenBank/DDBJ databases">
        <authorList>
            <person name="Jaros S."/>
            <person name="Januszkiewicz K."/>
            <person name="Wedrychowicz H."/>
        </authorList>
    </citation>
    <scope>NUCLEOTIDE SEQUENCE [LARGE SCALE GENOMIC DNA]</scope>
    <source>
        <strain evidence="3">Y48</strain>
    </source>
</reference>
<dbReference type="KEGG" id="nsl:BOX37_01435"/>
<dbReference type="Pfam" id="PF00144">
    <property type="entry name" value="Beta-lactamase"/>
    <property type="match status" value="1"/>
</dbReference>
<gene>
    <name evidence="3" type="ORF">BOX37_01435</name>
</gene>
<dbReference type="InterPro" id="IPR050789">
    <property type="entry name" value="Diverse_Enzym_Activities"/>
</dbReference>
<organism evidence="3 4">
    <name type="scientific">Nocardia mangyaensis</name>
    <dbReference type="NCBI Taxonomy" id="2213200"/>
    <lineage>
        <taxon>Bacteria</taxon>
        <taxon>Bacillati</taxon>
        <taxon>Actinomycetota</taxon>
        <taxon>Actinomycetes</taxon>
        <taxon>Mycobacteriales</taxon>
        <taxon>Nocardiaceae</taxon>
        <taxon>Nocardia</taxon>
    </lineage>
</organism>